<name>A0A0C9XV01_9AGAR</name>
<accession>A0A0C9XV01</accession>
<dbReference type="Pfam" id="PF10294">
    <property type="entry name" value="Methyltransf_16"/>
    <property type="match status" value="1"/>
</dbReference>
<reference evidence="2" key="2">
    <citation type="submission" date="2015-01" db="EMBL/GenBank/DDBJ databases">
        <title>Evolutionary Origins and Diversification of the Mycorrhizal Mutualists.</title>
        <authorList>
            <consortium name="DOE Joint Genome Institute"/>
            <consortium name="Mycorrhizal Genomics Consortium"/>
            <person name="Kohler A."/>
            <person name="Kuo A."/>
            <person name="Nagy L.G."/>
            <person name="Floudas D."/>
            <person name="Copeland A."/>
            <person name="Barry K.W."/>
            <person name="Cichocki N."/>
            <person name="Veneault-Fourrey C."/>
            <person name="LaButti K."/>
            <person name="Lindquist E.A."/>
            <person name="Lipzen A."/>
            <person name="Lundell T."/>
            <person name="Morin E."/>
            <person name="Murat C."/>
            <person name="Riley R."/>
            <person name="Ohm R."/>
            <person name="Sun H."/>
            <person name="Tunlid A."/>
            <person name="Henrissat B."/>
            <person name="Grigoriev I.V."/>
            <person name="Hibbett D.S."/>
            <person name="Martin F."/>
        </authorList>
    </citation>
    <scope>NUCLEOTIDE SEQUENCE [LARGE SCALE GENOMIC DNA]</scope>
    <source>
        <strain evidence="2">LaAM-08-1</strain>
    </source>
</reference>
<dbReference type="SUPFAM" id="SSF53335">
    <property type="entry name" value="S-adenosyl-L-methionine-dependent methyltransferases"/>
    <property type="match status" value="1"/>
</dbReference>
<dbReference type="Gene3D" id="3.40.50.150">
    <property type="entry name" value="Vaccinia Virus protein VP39"/>
    <property type="match status" value="1"/>
</dbReference>
<keyword evidence="2" id="KW-1185">Reference proteome</keyword>
<sequence length="285" mass="31566">MDAGEDPEDILFDSLQTLYDHQPITLSSSGSLFTYKYSGSTESGPSSVITLETPDTHAANWALHASSIWSSSIYLSDHWNEIGLESHVNELPTNETLRVLELGACAGLPSILIAKLFPEKVLVTASDYPDEELIKTLARNIERNGVNSRCRAVPYAWGSDVSSLHPKDDCGFDVILAADTLWNPDLHSIFIDTLKMALKKSLSSRIHLVAGLHTGRYTIQSFLTSAQNAGFVIESVVENEVSGSATRRWRITGDDDEKERRRWVVWAKLKLGTEIAVDLTNKSYI</sequence>
<dbReference type="GO" id="GO:0008757">
    <property type="term" value="F:S-adenosylmethionine-dependent methyltransferase activity"/>
    <property type="evidence" value="ECO:0007669"/>
    <property type="project" value="UniProtKB-ARBA"/>
</dbReference>
<dbReference type="Proteomes" id="UP000054477">
    <property type="component" value="Unassembled WGS sequence"/>
</dbReference>
<dbReference type="PANTHER" id="PTHR14614">
    <property type="entry name" value="HEPATOCELLULAR CARCINOMA-ASSOCIATED ANTIGEN"/>
    <property type="match status" value="1"/>
</dbReference>
<evidence type="ECO:0008006" key="3">
    <source>
        <dbReference type="Google" id="ProtNLM"/>
    </source>
</evidence>
<dbReference type="AlphaFoldDB" id="A0A0C9XV01"/>
<dbReference type="EMBL" id="KN838540">
    <property type="protein sequence ID" value="KIK08846.1"/>
    <property type="molecule type" value="Genomic_DNA"/>
</dbReference>
<dbReference type="OrthoDB" id="273771at2759"/>
<organism evidence="1 2">
    <name type="scientific">Laccaria amethystina LaAM-08-1</name>
    <dbReference type="NCBI Taxonomy" id="1095629"/>
    <lineage>
        <taxon>Eukaryota</taxon>
        <taxon>Fungi</taxon>
        <taxon>Dikarya</taxon>
        <taxon>Basidiomycota</taxon>
        <taxon>Agaricomycotina</taxon>
        <taxon>Agaricomycetes</taxon>
        <taxon>Agaricomycetidae</taxon>
        <taxon>Agaricales</taxon>
        <taxon>Agaricineae</taxon>
        <taxon>Hydnangiaceae</taxon>
        <taxon>Laccaria</taxon>
    </lineage>
</organism>
<evidence type="ECO:0000313" key="1">
    <source>
        <dbReference type="EMBL" id="KIK08846.1"/>
    </source>
</evidence>
<dbReference type="STRING" id="1095629.A0A0C9XV01"/>
<protein>
    <recommendedName>
        <fullName evidence="3">Elongation factor methyltransferase 7</fullName>
    </recommendedName>
</protein>
<gene>
    <name evidence="1" type="ORF">K443DRAFT_671903</name>
</gene>
<dbReference type="InterPro" id="IPR019410">
    <property type="entry name" value="Methyltransf_16"/>
</dbReference>
<evidence type="ECO:0000313" key="2">
    <source>
        <dbReference type="Proteomes" id="UP000054477"/>
    </source>
</evidence>
<dbReference type="GO" id="GO:0005737">
    <property type="term" value="C:cytoplasm"/>
    <property type="evidence" value="ECO:0007669"/>
    <property type="project" value="TreeGrafter"/>
</dbReference>
<dbReference type="HOGENOM" id="CLU_032409_2_1_1"/>
<reference evidence="1 2" key="1">
    <citation type="submission" date="2014-04" db="EMBL/GenBank/DDBJ databases">
        <authorList>
            <consortium name="DOE Joint Genome Institute"/>
            <person name="Kuo A."/>
            <person name="Kohler A."/>
            <person name="Nagy L.G."/>
            <person name="Floudas D."/>
            <person name="Copeland A."/>
            <person name="Barry K.W."/>
            <person name="Cichocki N."/>
            <person name="Veneault-Fourrey C."/>
            <person name="LaButti K."/>
            <person name="Lindquist E.A."/>
            <person name="Lipzen A."/>
            <person name="Lundell T."/>
            <person name="Morin E."/>
            <person name="Murat C."/>
            <person name="Sun H."/>
            <person name="Tunlid A."/>
            <person name="Henrissat B."/>
            <person name="Grigoriev I.V."/>
            <person name="Hibbett D.S."/>
            <person name="Martin F."/>
            <person name="Nordberg H.P."/>
            <person name="Cantor M.N."/>
            <person name="Hua S.X."/>
        </authorList>
    </citation>
    <scope>NUCLEOTIDE SEQUENCE [LARGE SCALE GENOMIC DNA]</scope>
    <source>
        <strain evidence="1 2">LaAM-08-1</strain>
    </source>
</reference>
<dbReference type="InterPro" id="IPR029063">
    <property type="entry name" value="SAM-dependent_MTases_sf"/>
</dbReference>
<dbReference type="PANTHER" id="PTHR14614:SF104">
    <property type="entry name" value="N-METHYLTRANSFERASE, PUTATIVE (AFU_ORTHOLOGUE AFUA_1G17750)-RELATED"/>
    <property type="match status" value="1"/>
</dbReference>
<dbReference type="CDD" id="cd02440">
    <property type="entry name" value="AdoMet_MTases"/>
    <property type="match status" value="1"/>
</dbReference>
<proteinExistence type="predicted"/>